<accession>M5FXY9</accession>
<proteinExistence type="predicted"/>
<evidence type="ECO:0000313" key="3">
    <source>
        <dbReference type="Proteomes" id="UP000030653"/>
    </source>
</evidence>
<dbReference type="HOGENOM" id="CLU_1454360_0_0_1"/>
<evidence type="ECO:0000256" key="1">
    <source>
        <dbReference type="SAM" id="MobiDB-lite"/>
    </source>
</evidence>
<organism evidence="2 3">
    <name type="scientific">Dacryopinax primogenitus (strain DJM 731)</name>
    <name type="common">Brown rot fungus</name>
    <dbReference type="NCBI Taxonomy" id="1858805"/>
    <lineage>
        <taxon>Eukaryota</taxon>
        <taxon>Fungi</taxon>
        <taxon>Dikarya</taxon>
        <taxon>Basidiomycota</taxon>
        <taxon>Agaricomycotina</taxon>
        <taxon>Dacrymycetes</taxon>
        <taxon>Dacrymycetales</taxon>
        <taxon>Dacrymycetaceae</taxon>
        <taxon>Dacryopinax</taxon>
    </lineage>
</organism>
<evidence type="ECO:0000313" key="2">
    <source>
        <dbReference type="EMBL" id="EJU00650.1"/>
    </source>
</evidence>
<dbReference type="RefSeq" id="XP_040627547.1">
    <property type="nucleotide sequence ID" value="XM_040768714.1"/>
</dbReference>
<dbReference type="Proteomes" id="UP000030653">
    <property type="component" value="Unassembled WGS sequence"/>
</dbReference>
<dbReference type="EMBL" id="JH795866">
    <property type="protein sequence ID" value="EJU00650.1"/>
    <property type="molecule type" value="Genomic_DNA"/>
</dbReference>
<dbReference type="AlphaFoldDB" id="M5FXY9"/>
<reference evidence="2 3" key="1">
    <citation type="journal article" date="2012" name="Science">
        <title>The Paleozoic origin of enzymatic lignin decomposition reconstructed from 31 fungal genomes.</title>
        <authorList>
            <person name="Floudas D."/>
            <person name="Binder M."/>
            <person name="Riley R."/>
            <person name="Barry K."/>
            <person name="Blanchette R.A."/>
            <person name="Henrissat B."/>
            <person name="Martinez A.T."/>
            <person name="Otillar R."/>
            <person name="Spatafora J.W."/>
            <person name="Yadav J.S."/>
            <person name="Aerts A."/>
            <person name="Benoit I."/>
            <person name="Boyd A."/>
            <person name="Carlson A."/>
            <person name="Copeland A."/>
            <person name="Coutinho P.M."/>
            <person name="de Vries R.P."/>
            <person name="Ferreira P."/>
            <person name="Findley K."/>
            <person name="Foster B."/>
            <person name="Gaskell J."/>
            <person name="Glotzer D."/>
            <person name="Gorecki P."/>
            <person name="Heitman J."/>
            <person name="Hesse C."/>
            <person name="Hori C."/>
            <person name="Igarashi K."/>
            <person name="Jurgens J.A."/>
            <person name="Kallen N."/>
            <person name="Kersten P."/>
            <person name="Kohler A."/>
            <person name="Kuees U."/>
            <person name="Kumar T.K.A."/>
            <person name="Kuo A."/>
            <person name="LaButti K."/>
            <person name="Larrondo L.F."/>
            <person name="Lindquist E."/>
            <person name="Ling A."/>
            <person name="Lombard V."/>
            <person name="Lucas S."/>
            <person name="Lundell T."/>
            <person name="Martin R."/>
            <person name="McLaughlin D.J."/>
            <person name="Morgenstern I."/>
            <person name="Morin E."/>
            <person name="Murat C."/>
            <person name="Nagy L.G."/>
            <person name="Nolan M."/>
            <person name="Ohm R.A."/>
            <person name="Patyshakuliyeva A."/>
            <person name="Rokas A."/>
            <person name="Ruiz-Duenas F.J."/>
            <person name="Sabat G."/>
            <person name="Salamov A."/>
            <person name="Samejima M."/>
            <person name="Schmutz J."/>
            <person name="Slot J.C."/>
            <person name="St John F."/>
            <person name="Stenlid J."/>
            <person name="Sun H."/>
            <person name="Sun S."/>
            <person name="Syed K."/>
            <person name="Tsang A."/>
            <person name="Wiebenga A."/>
            <person name="Young D."/>
            <person name="Pisabarro A."/>
            <person name="Eastwood D.C."/>
            <person name="Martin F."/>
            <person name="Cullen D."/>
            <person name="Grigoriev I.V."/>
            <person name="Hibbett D.S."/>
        </authorList>
    </citation>
    <scope>NUCLEOTIDE SEQUENCE [LARGE SCALE GENOMIC DNA]</scope>
    <source>
        <strain evidence="2 3">DJM-731 SS1</strain>
    </source>
</reference>
<sequence length="186" mass="19480">MRDDYDVPMDDPIIKEPAPAPPQPSAIALGKHPAVDKPTSAPPCKVPSISMVTASSGAPTLSKSYSSVASSAAGLPLTLVQTTAVATSGFSGANACSTSTQLGTNSPSAITALHRRFPPTGVLEVVAAQHAATHVAQMDHPVPRANPMNPWQGTITAKQLNMIWNMDLPHWQVLMETADAHWAHPP</sequence>
<protein>
    <submittedName>
        <fullName evidence="2">Uncharacterized protein</fullName>
    </submittedName>
</protein>
<gene>
    <name evidence="2" type="ORF">DACRYDRAFT_108720</name>
</gene>
<dbReference type="GeneID" id="63683776"/>
<feature type="region of interest" description="Disordered" evidence="1">
    <location>
        <begin position="1"/>
        <end position="42"/>
    </location>
</feature>
<keyword evidence="3" id="KW-1185">Reference proteome</keyword>
<name>M5FXY9_DACPD</name>